<evidence type="ECO:0000313" key="3">
    <source>
        <dbReference type="Proteomes" id="UP001292252"/>
    </source>
</evidence>
<keyword evidence="1" id="KW-0175">Coiled coil</keyword>
<dbReference type="EMBL" id="JAXOTW010000031">
    <property type="protein sequence ID" value="MDZ5480371.1"/>
    <property type="molecule type" value="Genomic_DNA"/>
</dbReference>
<accession>A0AAW9JEA3</accession>
<reference evidence="2" key="1">
    <citation type="submission" date="2023-12" db="EMBL/GenBank/DDBJ databases">
        <title>Genome sequence of Bacillus thuringiensis strain SS10.</title>
        <authorList>
            <person name="Rouis S."/>
        </authorList>
    </citation>
    <scope>NUCLEOTIDE SEQUENCE</scope>
    <source>
        <strain evidence="2">SS10</strain>
    </source>
</reference>
<dbReference type="RefSeq" id="WP_322471500.1">
    <property type="nucleotide sequence ID" value="NZ_JAXOTW010000031.1"/>
</dbReference>
<organism evidence="2 3">
    <name type="scientific">Bacillus thuringiensis</name>
    <dbReference type="NCBI Taxonomy" id="1428"/>
    <lineage>
        <taxon>Bacteria</taxon>
        <taxon>Bacillati</taxon>
        <taxon>Bacillota</taxon>
        <taxon>Bacilli</taxon>
        <taxon>Bacillales</taxon>
        <taxon>Bacillaceae</taxon>
        <taxon>Bacillus</taxon>
        <taxon>Bacillus cereus group</taxon>
    </lineage>
</organism>
<gene>
    <name evidence="2" type="ORF">U2F49_29975</name>
</gene>
<evidence type="ECO:0000256" key="1">
    <source>
        <dbReference type="SAM" id="Coils"/>
    </source>
</evidence>
<dbReference type="Proteomes" id="UP001292252">
    <property type="component" value="Unassembled WGS sequence"/>
</dbReference>
<dbReference type="AlphaFoldDB" id="A0AAW9JEA3"/>
<sequence length="191" mass="22312">MDVMNFQTAKDKLEDVLNSGRMTTKAKEDIKAVVDMLTENLRRYETRDNAKELGLQTCYNNPSISRDIQRAVRVLQTHPAQYDIATDDLKKLQAMQEDILHALELLDEDENQLMKYTKDLINVRKQRRAAKDYLEIATPLKKLVNKYPNIGKDLNQCLKSAREIEEFHKKRIYTPRELTAIEEAFKKLEVV</sequence>
<protein>
    <submittedName>
        <fullName evidence="2">Uncharacterized protein</fullName>
    </submittedName>
</protein>
<comment type="caution">
    <text evidence="2">The sequence shown here is derived from an EMBL/GenBank/DDBJ whole genome shotgun (WGS) entry which is preliminary data.</text>
</comment>
<evidence type="ECO:0000313" key="2">
    <source>
        <dbReference type="EMBL" id="MDZ5480371.1"/>
    </source>
</evidence>
<proteinExistence type="predicted"/>
<feature type="coiled-coil region" evidence="1">
    <location>
        <begin position="92"/>
        <end position="126"/>
    </location>
</feature>
<name>A0AAW9JEA3_BACTU</name>